<evidence type="ECO:0000256" key="4">
    <source>
        <dbReference type="ARBA" id="ARBA00022452"/>
    </source>
</evidence>
<dbReference type="InterPro" id="IPR051906">
    <property type="entry name" value="TolC-like"/>
</dbReference>
<dbReference type="GO" id="GO:0009279">
    <property type="term" value="C:cell outer membrane"/>
    <property type="evidence" value="ECO:0007669"/>
    <property type="project" value="UniProtKB-SubCell"/>
</dbReference>
<dbReference type="GO" id="GO:0015562">
    <property type="term" value="F:efflux transmembrane transporter activity"/>
    <property type="evidence" value="ECO:0007669"/>
    <property type="project" value="InterPro"/>
</dbReference>
<keyword evidence="3" id="KW-0813">Transport</keyword>
<dbReference type="Pfam" id="PF02321">
    <property type="entry name" value="OEP"/>
    <property type="match status" value="2"/>
</dbReference>
<reference evidence="8 9" key="1">
    <citation type="submission" date="2020-01" db="EMBL/GenBank/DDBJ databases">
        <title>Spongiivirga citrea KCTC 32990T.</title>
        <authorList>
            <person name="Wang G."/>
        </authorList>
    </citation>
    <scope>NUCLEOTIDE SEQUENCE [LARGE SCALE GENOMIC DNA]</scope>
    <source>
        <strain evidence="8 9">KCTC 32990</strain>
    </source>
</reference>
<evidence type="ECO:0000256" key="6">
    <source>
        <dbReference type="ARBA" id="ARBA00023136"/>
    </source>
</evidence>
<gene>
    <name evidence="8" type="ORF">GWK10_06290</name>
</gene>
<dbReference type="PANTHER" id="PTHR30026:SF21">
    <property type="entry name" value="SLR1270 PROTEIN"/>
    <property type="match status" value="1"/>
</dbReference>
<evidence type="ECO:0000313" key="9">
    <source>
        <dbReference type="Proteomes" id="UP000474296"/>
    </source>
</evidence>
<dbReference type="Proteomes" id="UP000474296">
    <property type="component" value="Unassembled WGS sequence"/>
</dbReference>
<dbReference type="EMBL" id="JAABOQ010000002">
    <property type="protein sequence ID" value="NER16810.1"/>
    <property type="molecule type" value="Genomic_DNA"/>
</dbReference>
<evidence type="ECO:0000313" key="8">
    <source>
        <dbReference type="EMBL" id="NER16810.1"/>
    </source>
</evidence>
<keyword evidence="7" id="KW-0998">Cell outer membrane</keyword>
<evidence type="ECO:0000256" key="5">
    <source>
        <dbReference type="ARBA" id="ARBA00022692"/>
    </source>
</evidence>
<comment type="subcellular location">
    <subcellularLocation>
        <location evidence="1">Cell outer membrane</location>
    </subcellularLocation>
</comment>
<sequence>MKYLAFILFCAIPLAVIGQYDTIFITKKEVLSKITSNNMIKISEQEVLAAKGNFNQTNSIFLPKITASHTGISTTNPLMAFGSKLNQEVLTESDFNPLLLNDPTRIENYSTKIEILQPLINLDGIYQRKAAKDMLNASELQSENAINKISLQVEKTYMQLQLAYKVIGVLELTKNTVEENKRLVQNLYKQGLVQNSDVLEMDVRSTEIENQLQYAKSAILNTSNYLSVLMNESTTKLLKPSDSLKINPINELLESVPKSRADILAMDYSIKAYTSINKADKMSFLPRLNAFGSYELYDNTLFQGNASGYVIGASIRWDLLDGSKRFGKAQKSRAELEKSKFQYSEYIAQSQLELNKAIRHFQDVKNKLVLTNLAVTQSKEALRIRTNRFKQGLEKISDLLASEMLYAQKQLVYNQTVFEYNFAQLYIQYLTKEGKQ</sequence>
<evidence type="ECO:0000256" key="3">
    <source>
        <dbReference type="ARBA" id="ARBA00022448"/>
    </source>
</evidence>
<evidence type="ECO:0000256" key="7">
    <source>
        <dbReference type="ARBA" id="ARBA00023237"/>
    </source>
</evidence>
<dbReference type="InterPro" id="IPR003423">
    <property type="entry name" value="OMP_efflux"/>
</dbReference>
<evidence type="ECO:0000256" key="1">
    <source>
        <dbReference type="ARBA" id="ARBA00004442"/>
    </source>
</evidence>
<evidence type="ECO:0000256" key="2">
    <source>
        <dbReference type="ARBA" id="ARBA00007613"/>
    </source>
</evidence>
<dbReference type="PANTHER" id="PTHR30026">
    <property type="entry name" value="OUTER MEMBRANE PROTEIN TOLC"/>
    <property type="match status" value="1"/>
</dbReference>
<keyword evidence="5" id="KW-0812">Transmembrane</keyword>
<dbReference type="GO" id="GO:1990281">
    <property type="term" value="C:efflux pump complex"/>
    <property type="evidence" value="ECO:0007669"/>
    <property type="project" value="TreeGrafter"/>
</dbReference>
<dbReference type="SUPFAM" id="SSF56954">
    <property type="entry name" value="Outer membrane efflux proteins (OEP)"/>
    <property type="match status" value="1"/>
</dbReference>
<name>A0A6M0CSG8_9FLAO</name>
<organism evidence="8 9">
    <name type="scientific">Spongiivirga citrea</name>
    <dbReference type="NCBI Taxonomy" id="1481457"/>
    <lineage>
        <taxon>Bacteria</taxon>
        <taxon>Pseudomonadati</taxon>
        <taxon>Bacteroidota</taxon>
        <taxon>Flavobacteriia</taxon>
        <taxon>Flavobacteriales</taxon>
        <taxon>Flavobacteriaceae</taxon>
        <taxon>Spongiivirga</taxon>
    </lineage>
</organism>
<dbReference type="RefSeq" id="WP_164030338.1">
    <property type="nucleotide sequence ID" value="NZ_JAABOQ010000002.1"/>
</dbReference>
<keyword evidence="9" id="KW-1185">Reference proteome</keyword>
<dbReference type="AlphaFoldDB" id="A0A6M0CSG8"/>
<dbReference type="GO" id="GO:0015288">
    <property type="term" value="F:porin activity"/>
    <property type="evidence" value="ECO:0007669"/>
    <property type="project" value="TreeGrafter"/>
</dbReference>
<proteinExistence type="inferred from homology"/>
<accession>A0A6M0CSG8</accession>
<comment type="similarity">
    <text evidence="2">Belongs to the outer membrane factor (OMF) (TC 1.B.17) family.</text>
</comment>
<keyword evidence="6" id="KW-0472">Membrane</keyword>
<keyword evidence="4" id="KW-1134">Transmembrane beta strand</keyword>
<comment type="caution">
    <text evidence="8">The sequence shown here is derived from an EMBL/GenBank/DDBJ whole genome shotgun (WGS) entry which is preliminary data.</text>
</comment>
<protein>
    <submittedName>
        <fullName evidence="8">TolC family protein</fullName>
    </submittedName>
</protein>
<dbReference type="Gene3D" id="1.20.1600.10">
    <property type="entry name" value="Outer membrane efflux proteins (OEP)"/>
    <property type="match status" value="1"/>
</dbReference>